<sequence>MGKARGVHETTPELRNRMVGMYEAGLKLKEIAAAINCSQRTVKRWLNRFNKEGNVETKDRCGRKRATTKEQDEAIVQLAMQTPLTAAKAVLPALGLNCSVDTVRERLHRAGIHNWNPPKKHIEKIPLNPSEGKELQQAVWRPTGTKVGKKKVDKVNKEISNVSEATEKSRSTKNSKSKESFEENSLSSEIIEPSDVHTNFLFGNKINDLQNEPAIQSHGIDMPPSSTSPLPLSTNLTQFSHSLSLLPQNHQPVYHHHPGLTHHWPIDSSAHNYTHSAFSSIHQEPLLPLITTNAQIHNQPDKPMTSLMHDPLHIPIHSNIVQQKSDFHPDLPDLSLDEHQQESQDIIINVCSDVCSEADSSSNENTQISSIGNELNNDIICDTSDNNQNTENVTKKKSGKAKGTLETSLEIRNRMIGMAEAGLSTLSIALAIHRSERTVKRWLDRWRKEGNVQTKERKGRKRITTKEEDEAIIAMATKQPLTAAKNVAPALGLKCSVDTVRERLHKAGIHSWKLEKKQGEGNSSHVVHLWQASGNRSGKIKSKLDKKKKSTRKKKNPNNNNNNSKQKVVEKVSEVLFPPHRSPPVQEMNLPTDNVNTSYPTQPHVPTPVHNLSSLNLNCDLVQPPLPPAPAPPPPPPPTYHHHHIHHHHHHQTPNSLFPQGPIAPPIGSLHHHHHHQPVAAAASMGALMQPRADCRFAFPPIIPHHHHHQPTTTTTYPSCMMSAAANGVGGSGIVPHTATAVEQSDVMNYEPYVWSF</sequence>
<accession>A0ABD2WIT9</accession>
<reference evidence="3 4" key="1">
    <citation type="journal article" date="2024" name="bioRxiv">
        <title>A reference genome for Trichogramma kaykai: A tiny desert-dwelling parasitoid wasp with competing sex-ratio distorters.</title>
        <authorList>
            <person name="Culotta J."/>
            <person name="Lindsey A.R."/>
        </authorList>
    </citation>
    <scope>NUCLEOTIDE SEQUENCE [LARGE SCALE GENOMIC DNA]</scope>
    <source>
        <strain evidence="3 4">KSX58</strain>
    </source>
</reference>
<feature type="compositionally biased region" description="Basic residues" evidence="2">
    <location>
        <begin position="640"/>
        <end position="652"/>
    </location>
</feature>
<gene>
    <name evidence="3" type="ORF">TKK_012287</name>
</gene>
<feature type="compositionally biased region" description="Low complexity" evidence="2">
    <location>
        <begin position="557"/>
        <end position="566"/>
    </location>
</feature>
<dbReference type="SUPFAM" id="SSF46689">
    <property type="entry name" value="Homeodomain-like"/>
    <property type="match status" value="2"/>
</dbReference>
<keyword evidence="4" id="KW-1185">Reference proteome</keyword>
<dbReference type="AlphaFoldDB" id="A0ABD2WIT9"/>
<organism evidence="3 4">
    <name type="scientific">Trichogramma kaykai</name>
    <dbReference type="NCBI Taxonomy" id="54128"/>
    <lineage>
        <taxon>Eukaryota</taxon>
        <taxon>Metazoa</taxon>
        <taxon>Ecdysozoa</taxon>
        <taxon>Arthropoda</taxon>
        <taxon>Hexapoda</taxon>
        <taxon>Insecta</taxon>
        <taxon>Pterygota</taxon>
        <taxon>Neoptera</taxon>
        <taxon>Endopterygota</taxon>
        <taxon>Hymenoptera</taxon>
        <taxon>Apocrita</taxon>
        <taxon>Proctotrupomorpha</taxon>
        <taxon>Chalcidoidea</taxon>
        <taxon>Trichogrammatidae</taxon>
        <taxon>Trichogramma</taxon>
    </lineage>
</organism>
<dbReference type="Proteomes" id="UP001627154">
    <property type="component" value="Unassembled WGS sequence"/>
</dbReference>
<dbReference type="Pfam" id="PF13565">
    <property type="entry name" value="HTH_32"/>
    <property type="match status" value="1"/>
</dbReference>
<evidence type="ECO:0000256" key="2">
    <source>
        <dbReference type="SAM" id="MobiDB-lite"/>
    </source>
</evidence>
<evidence type="ECO:0000313" key="4">
    <source>
        <dbReference type="Proteomes" id="UP001627154"/>
    </source>
</evidence>
<dbReference type="Pfam" id="PF13384">
    <property type="entry name" value="HTH_23"/>
    <property type="match status" value="1"/>
</dbReference>
<dbReference type="InterPro" id="IPR009057">
    <property type="entry name" value="Homeodomain-like_sf"/>
</dbReference>
<proteinExistence type="predicted"/>
<comment type="subcellular location">
    <subcellularLocation>
        <location evidence="1">Nucleus</location>
    </subcellularLocation>
</comment>
<feature type="compositionally biased region" description="Basic and acidic residues" evidence="2">
    <location>
        <begin position="165"/>
        <end position="181"/>
    </location>
</feature>
<dbReference type="InterPro" id="IPR036388">
    <property type="entry name" value="WH-like_DNA-bd_sf"/>
</dbReference>
<feature type="region of interest" description="Disordered" evidence="2">
    <location>
        <begin position="530"/>
        <end position="568"/>
    </location>
</feature>
<feature type="region of interest" description="Disordered" evidence="2">
    <location>
        <begin position="161"/>
        <end position="189"/>
    </location>
</feature>
<dbReference type="EMBL" id="JBJJXI010000100">
    <property type="protein sequence ID" value="KAL3393007.1"/>
    <property type="molecule type" value="Genomic_DNA"/>
</dbReference>
<protein>
    <submittedName>
        <fullName evidence="3">Uncharacterized protein</fullName>
    </submittedName>
</protein>
<evidence type="ECO:0000256" key="1">
    <source>
        <dbReference type="ARBA" id="ARBA00004123"/>
    </source>
</evidence>
<comment type="caution">
    <text evidence="3">The sequence shown here is derived from an EMBL/GenBank/DDBJ whole genome shotgun (WGS) entry which is preliminary data.</text>
</comment>
<feature type="compositionally biased region" description="Basic residues" evidence="2">
    <location>
        <begin position="538"/>
        <end position="556"/>
    </location>
</feature>
<feature type="compositionally biased region" description="Pro residues" evidence="2">
    <location>
        <begin position="626"/>
        <end position="639"/>
    </location>
</feature>
<dbReference type="GO" id="GO:0005634">
    <property type="term" value="C:nucleus"/>
    <property type="evidence" value="ECO:0007669"/>
    <property type="project" value="UniProtKB-SubCell"/>
</dbReference>
<feature type="region of interest" description="Disordered" evidence="2">
    <location>
        <begin position="626"/>
        <end position="679"/>
    </location>
</feature>
<dbReference type="Gene3D" id="1.10.10.10">
    <property type="entry name" value="Winged helix-like DNA-binding domain superfamily/Winged helix DNA-binding domain"/>
    <property type="match status" value="1"/>
</dbReference>
<name>A0ABD2WIT9_9HYME</name>
<evidence type="ECO:0000313" key="3">
    <source>
        <dbReference type="EMBL" id="KAL3393007.1"/>
    </source>
</evidence>